<dbReference type="PROSITE" id="PS50975">
    <property type="entry name" value="ATP_GRASP"/>
    <property type="match status" value="1"/>
</dbReference>
<dbReference type="RefSeq" id="WP_193686260.1">
    <property type="nucleotide sequence ID" value="NZ_CP062941.1"/>
</dbReference>
<dbReference type="Pfam" id="PF13380">
    <property type="entry name" value="CoA_binding_2"/>
    <property type="match status" value="1"/>
</dbReference>
<dbReference type="Pfam" id="PF13549">
    <property type="entry name" value="ATP-grasp_5"/>
    <property type="match status" value="1"/>
</dbReference>
<dbReference type="FunFam" id="3.30.1490.20:FF:000020">
    <property type="entry name" value="Protein lysine acetyltransferase"/>
    <property type="match status" value="1"/>
</dbReference>
<dbReference type="InterPro" id="IPR016102">
    <property type="entry name" value="Succinyl-CoA_synth-like"/>
</dbReference>
<dbReference type="Pfam" id="PF00583">
    <property type="entry name" value="Acetyltransf_1"/>
    <property type="match status" value="1"/>
</dbReference>
<evidence type="ECO:0000256" key="1">
    <source>
        <dbReference type="ARBA" id="ARBA00022598"/>
    </source>
</evidence>
<protein>
    <submittedName>
        <fullName evidence="8">GNAT family N-acetyltransferase</fullName>
    </submittedName>
</protein>
<dbReference type="Gene3D" id="3.30.1490.20">
    <property type="entry name" value="ATP-grasp fold, A domain"/>
    <property type="match status" value="1"/>
</dbReference>
<feature type="domain" description="ATP-grasp" evidence="6">
    <location>
        <begin position="501"/>
        <end position="537"/>
    </location>
</feature>
<dbReference type="PANTHER" id="PTHR43334">
    <property type="entry name" value="ACETATE--COA LIGASE [ADP-FORMING]"/>
    <property type="match status" value="1"/>
</dbReference>
<evidence type="ECO:0000313" key="8">
    <source>
        <dbReference type="EMBL" id="QOL49218.1"/>
    </source>
</evidence>
<reference evidence="8 9" key="1">
    <citation type="submission" date="2020-10" db="EMBL/GenBank/DDBJ databases">
        <title>Genome sequencing of Massilia sp. LPB0304.</title>
        <authorList>
            <person name="Kim J."/>
        </authorList>
    </citation>
    <scope>NUCLEOTIDE SEQUENCE [LARGE SCALE GENOMIC DNA]</scope>
    <source>
        <strain evidence="8 9">LPB0304</strain>
    </source>
</reference>
<comment type="similarity">
    <text evidence="4">In the N-terminal section; belongs to the acetate CoA ligase alpha subunit family.</text>
</comment>
<dbReference type="PANTHER" id="PTHR43334:SF1">
    <property type="entry name" value="3-HYDROXYPROPIONATE--COA LIGASE [ADP-FORMING]"/>
    <property type="match status" value="1"/>
</dbReference>
<dbReference type="Gene3D" id="3.30.470.20">
    <property type="entry name" value="ATP-grasp fold, B domain"/>
    <property type="match status" value="1"/>
</dbReference>
<evidence type="ECO:0000259" key="6">
    <source>
        <dbReference type="PROSITE" id="PS50975"/>
    </source>
</evidence>
<dbReference type="GO" id="GO:0046872">
    <property type="term" value="F:metal ion binding"/>
    <property type="evidence" value="ECO:0007669"/>
    <property type="project" value="InterPro"/>
</dbReference>
<dbReference type="Gene3D" id="3.40.50.720">
    <property type="entry name" value="NAD(P)-binding Rossmann-like Domain"/>
    <property type="match status" value="1"/>
</dbReference>
<keyword evidence="2 5" id="KW-0547">Nucleotide-binding</keyword>
<dbReference type="Pfam" id="PF13607">
    <property type="entry name" value="Succ_CoA_lig"/>
    <property type="match status" value="1"/>
</dbReference>
<keyword evidence="8" id="KW-0808">Transferase</keyword>
<evidence type="ECO:0000259" key="7">
    <source>
        <dbReference type="PROSITE" id="PS51186"/>
    </source>
</evidence>
<dbReference type="SUPFAM" id="SSF52210">
    <property type="entry name" value="Succinyl-CoA synthetase domains"/>
    <property type="match status" value="2"/>
</dbReference>
<dbReference type="Gene3D" id="3.40.50.261">
    <property type="entry name" value="Succinyl-CoA synthetase domains"/>
    <property type="match status" value="2"/>
</dbReference>
<proteinExistence type="inferred from homology"/>
<dbReference type="GO" id="GO:0005524">
    <property type="term" value="F:ATP binding"/>
    <property type="evidence" value="ECO:0007669"/>
    <property type="project" value="UniProtKB-UniRule"/>
</dbReference>
<keyword evidence="1" id="KW-0436">Ligase</keyword>
<dbReference type="SUPFAM" id="SSF56059">
    <property type="entry name" value="Glutathione synthetase ATP-binding domain-like"/>
    <property type="match status" value="1"/>
</dbReference>
<dbReference type="SUPFAM" id="SSF55729">
    <property type="entry name" value="Acyl-CoA N-acyltransferases (Nat)"/>
    <property type="match status" value="1"/>
</dbReference>
<evidence type="ECO:0000256" key="5">
    <source>
        <dbReference type="PROSITE-ProRule" id="PRU00409"/>
    </source>
</evidence>
<evidence type="ECO:0000256" key="4">
    <source>
        <dbReference type="ARBA" id="ARBA00060888"/>
    </source>
</evidence>
<dbReference type="Proteomes" id="UP000593875">
    <property type="component" value="Chromosome"/>
</dbReference>
<dbReference type="InterPro" id="IPR011761">
    <property type="entry name" value="ATP-grasp"/>
</dbReference>
<dbReference type="GO" id="GO:0016874">
    <property type="term" value="F:ligase activity"/>
    <property type="evidence" value="ECO:0007669"/>
    <property type="project" value="UniProtKB-KW"/>
</dbReference>
<dbReference type="SUPFAM" id="SSF51735">
    <property type="entry name" value="NAD(P)-binding Rossmann-fold domains"/>
    <property type="match status" value="1"/>
</dbReference>
<dbReference type="PROSITE" id="PS51186">
    <property type="entry name" value="GNAT"/>
    <property type="match status" value="1"/>
</dbReference>
<keyword evidence="9" id="KW-1185">Reference proteome</keyword>
<dbReference type="GO" id="GO:0016747">
    <property type="term" value="F:acyltransferase activity, transferring groups other than amino-acyl groups"/>
    <property type="evidence" value="ECO:0007669"/>
    <property type="project" value="InterPro"/>
</dbReference>
<dbReference type="EMBL" id="CP062941">
    <property type="protein sequence ID" value="QOL49218.1"/>
    <property type="molecule type" value="Genomic_DNA"/>
</dbReference>
<dbReference type="InterPro" id="IPR003781">
    <property type="entry name" value="CoA-bd"/>
</dbReference>
<evidence type="ECO:0000256" key="3">
    <source>
        <dbReference type="ARBA" id="ARBA00022840"/>
    </source>
</evidence>
<gene>
    <name evidence="8" type="ORF">LPB04_20250</name>
</gene>
<dbReference type="Gene3D" id="3.40.630.30">
    <property type="match status" value="1"/>
</dbReference>
<dbReference type="InterPro" id="IPR013815">
    <property type="entry name" value="ATP_grasp_subdomain_1"/>
</dbReference>
<evidence type="ECO:0000256" key="2">
    <source>
        <dbReference type="ARBA" id="ARBA00022741"/>
    </source>
</evidence>
<dbReference type="InterPro" id="IPR016181">
    <property type="entry name" value="Acyl_CoA_acyltransferase"/>
</dbReference>
<organism evidence="8 9">
    <name type="scientific">Massilia litorea</name>
    <dbReference type="NCBI Taxonomy" id="2769491"/>
    <lineage>
        <taxon>Bacteria</taxon>
        <taxon>Pseudomonadati</taxon>
        <taxon>Pseudomonadota</taxon>
        <taxon>Betaproteobacteria</taxon>
        <taxon>Burkholderiales</taxon>
        <taxon>Oxalobacteraceae</taxon>
        <taxon>Telluria group</taxon>
        <taxon>Massilia</taxon>
    </lineage>
</organism>
<dbReference type="KEGG" id="mlir:LPB04_20250"/>
<feature type="domain" description="N-acetyltransferase" evidence="7">
    <location>
        <begin position="741"/>
        <end position="897"/>
    </location>
</feature>
<dbReference type="InterPro" id="IPR036291">
    <property type="entry name" value="NAD(P)-bd_dom_sf"/>
</dbReference>
<dbReference type="InterPro" id="IPR032875">
    <property type="entry name" value="Succ_CoA_lig_flav_dom"/>
</dbReference>
<sequence length="897" mass="95143">MSVRNLNKLFAPRSVALIGASNRPGSLGTTLLHNLMAGGFRGSIHPVNPNYTELAGLPTVASVADLAAAPDLAVICTPPATLPTIIRQLGEKGTRAAIVLSAGLAEARDERGRSLKQAMLDAANPYLLRILGPNSAGLLAPGLGLNASVANSGALPGRIAFVSQSGALMTGVLDRARSRGIGFSHFIALGDSSDVDLGDVLDYLASDGGTSSILLYVEHLRYARKFMSAARAAARSKPTLVLKAGRAGAARFGQPRAAASESGALAGMDDVFDAAIRRAGMLRVFTTEQLFAAVETLAHARPLHGERLAILANGVGPGVLAFDALVCGGGVAATLAPATIERLAAVLPRRVAHANPVNLHGDAEPERYRQALEILLQDPNADAVLVVHAPTATVDSADVARAIAPLAKGASRNVLSCWLGGDSVLEAREIASSAGMPTFDTPEDAVAGFLQIVHYRQNQNLLMQVPPSVSSIAASERGMARALVREALAAGRYLLSDPETKAILRAYGMALVETRAAQTVDDAVAAARSIGFPVAVKILSPDVMHKSDVGGVALDLDSEQAVRAAAQRVRKRLGEMRPDARFEGFSVQAMARRPEGHELILGAATDPVFGPVILFGQGGIAAQVADDHAVALPPLNAVLAREMIDRTRVARLLAGYRNRPPADMDAIVATLVQVSRLVCDIPEIVELDINPLLADANGAIVLDARMRLALADRSGSTLDRLAIRPYPRELEETIDWCGAPLLLRPVRPEDGPAHLRLFDALTPDDVRYRMFVRVRELQPSQLARFTQIDYDREMAFIATRTGPDGLPETLGVGRVVADPDNVSAEFAVTVRSDLKGHGLGRILMQKLIDYCRVRGTREIVGEVLPQNSRMIALVRKLGFTVSPSGEEGVRKLTLTLR</sequence>
<keyword evidence="3 5" id="KW-0067">ATP-binding</keyword>
<accession>A0A7L9U2L5</accession>
<dbReference type="SMART" id="SM00881">
    <property type="entry name" value="CoA_binding"/>
    <property type="match status" value="1"/>
</dbReference>
<dbReference type="InterPro" id="IPR051538">
    <property type="entry name" value="Acyl-CoA_Synth/Transferase"/>
</dbReference>
<dbReference type="InterPro" id="IPR000182">
    <property type="entry name" value="GNAT_dom"/>
</dbReference>
<dbReference type="AlphaFoldDB" id="A0A7L9U2L5"/>
<evidence type="ECO:0000313" key="9">
    <source>
        <dbReference type="Proteomes" id="UP000593875"/>
    </source>
</evidence>
<name>A0A7L9U2L5_9BURK</name>